<protein>
    <submittedName>
        <fullName evidence="1">Uncharacterized protein</fullName>
    </submittedName>
</protein>
<comment type="caution">
    <text evidence="1">The sequence shown here is derived from an EMBL/GenBank/DDBJ whole genome shotgun (WGS) entry which is preliminary data.</text>
</comment>
<organism evidence="1">
    <name type="scientific">marine sediment metagenome</name>
    <dbReference type="NCBI Taxonomy" id="412755"/>
    <lineage>
        <taxon>unclassified sequences</taxon>
        <taxon>metagenomes</taxon>
        <taxon>ecological metagenomes</taxon>
    </lineage>
</organism>
<proteinExistence type="predicted"/>
<dbReference type="AlphaFoldDB" id="A0A0F9MXT1"/>
<dbReference type="EMBL" id="LAZR01008020">
    <property type="protein sequence ID" value="KKM81435.1"/>
    <property type="molecule type" value="Genomic_DNA"/>
</dbReference>
<accession>A0A0F9MXT1</accession>
<feature type="non-terminal residue" evidence="1">
    <location>
        <position position="171"/>
    </location>
</feature>
<gene>
    <name evidence="1" type="ORF">LCGC14_1329740</name>
</gene>
<evidence type="ECO:0000313" key="1">
    <source>
        <dbReference type="EMBL" id="KKM81435.1"/>
    </source>
</evidence>
<name>A0A0F9MXT1_9ZZZZ</name>
<sequence>MNQIKVGHYEADDGLINLPLGFIPDVFDMDELTTSNPDHVRWYRRQQIDEASASRQGVITNGVDGVITRLSSGNGITAYNASSQRPAIGIWESSNSTIDDRAGNTITIVARTATAPGTYVNPTVSSDADRQAIFEAVTVGGNTGSTEPTWPDAVGENVTDGNIVWKRVDVS</sequence>
<reference evidence="1" key="1">
    <citation type="journal article" date="2015" name="Nature">
        <title>Complex archaea that bridge the gap between prokaryotes and eukaryotes.</title>
        <authorList>
            <person name="Spang A."/>
            <person name="Saw J.H."/>
            <person name="Jorgensen S.L."/>
            <person name="Zaremba-Niedzwiedzka K."/>
            <person name="Martijn J."/>
            <person name="Lind A.E."/>
            <person name="van Eijk R."/>
            <person name="Schleper C."/>
            <person name="Guy L."/>
            <person name="Ettema T.J."/>
        </authorList>
    </citation>
    <scope>NUCLEOTIDE SEQUENCE</scope>
</reference>